<keyword evidence="2" id="KW-1185">Reference proteome</keyword>
<organism evidence="1 2">
    <name type="scientific">Hypoxylon rubiginosum</name>
    <dbReference type="NCBI Taxonomy" id="110542"/>
    <lineage>
        <taxon>Eukaryota</taxon>
        <taxon>Fungi</taxon>
        <taxon>Dikarya</taxon>
        <taxon>Ascomycota</taxon>
        <taxon>Pezizomycotina</taxon>
        <taxon>Sordariomycetes</taxon>
        <taxon>Xylariomycetidae</taxon>
        <taxon>Xylariales</taxon>
        <taxon>Hypoxylaceae</taxon>
        <taxon>Hypoxylon</taxon>
    </lineage>
</organism>
<name>A0ACC0CJL1_9PEZI</name>
<dbReference type="EMBL" id="MU394437">
    <property type="protein sequence ID" value="KAI6080528.1"/>
    <property type="molecule type" value="Genomic_DNA"/>
</dbReference>
<accession>A0ACC0CJL1</accession>
<reference evidence="1 2" key="1">
    <citation type="journal article" date="2022" name="New Phytol.">
        <title>Ecological generalism drives hyperdiversity of secondary metabolite gene clusters in xylarialean endophytes.</title>
        <authorList>
            <person name="Franco M.E.E."/>
            <person name="Wisecaver J.H."/>
            <person name="Arnold A.E."/>
            <person name="Ju Y.M."/>
            <person name="Slot J.C."/>
            <person name="Ahrendt S."/>
            <person name="Moore L.P."/>
            <person name="Eastman K.E."/>
            <person name="Scott K."/>
            <person name="Konkel Z."/>
            <person name="Mondo S.J."/>
            <person name="Kuo A."/>
            <person name="Hayes R.D."/>
            <person name="Haridas S."/>
            <person name="Andreopoulos B."/>
            <person name="Riley R."/>
            <person name="LaButti K."/>
            <person name="Pangilinan J."/>
            <person name="Lipzen A."/>
            <person name="Amirebrahimi M."/>
            <person name="Yan J."/>
            <person name="Adam C."/>
            <person name="Keymanesh K."/>
            <person name="Ng V."/>
            <person name="Louie K."/>
            <person name="Northen T."/>
            <person name="Drula E."/>
            <person name="Henrissat B."/>
            <person name="Hsieh H.M."/>
            <person name="Youens-Clark K."/>
            <person name="Lutzoni F."/>
            <person name="Miadlikowska J."/>
            <person name="Eastwood D.C."/>
            <person name="Hamelin R.C."/>
            <person name="Grigoriev I.V."/>
            <person name="U'Ren J.M."/>
        </authorList>
    </citation>
    <scope>NUCLEOTIDE SEQUENCE [LARGE SCALE GENOMIC DNA]</scope>
    <source>
        <strain evidence="1 2">ER1909</strain>
    </source>
</reference>
<protein>
    <submittedName>
        <fullName evidence="1">Uncharacterized protein</fullName>
    </submittedName>
</protein>
<evidence type="ECO:0000313" key="1">
    <source>
        <dbReference type="EMBL" id="KAI6080528.1"/>
    </source>
</evidence>
<dbReference type="Proteomes" id="UP001497680">
    <property type="component" value="Unassembled WGS sequence"/>
</dbReference>
<proteinExistence type="predicted"/>
<comment type="caution">
    <text evidence="1">The sequence shown here is derived from an EMBL/GenBank/DDBJ whole genome shotgun (WGS) entry which is preliminary data.</text>
</comment>
<evidence type="ECO:0000313" key="2">
    <source>
        <dbReference type="Proteomes" id="UP001497680"/>
    </source>
</evidence>
<gene>
    <name evidence="1" type="ORF">F4821DRAFT_265814</name>
</gene>
<sequence length="208" mass="23421">MQTTEPNCGLCHTIFTSYPSCFPWMRFSGEGVIFNDYVLNELGVDDFEQSTQNLQIIANGIRIEDKTKTFMCHTSCYYFFYGPEPALSIIYQFIPATSSLGGVLAKRVLSDPIGWLKPIQNAANLPLLPIKPFSTTSVITDGIASVFHRIPPEIRQLVAMLLEPDDLGSFRLASRAIASDGAPLRYWRSLVLSDYPFIRPWVSEKSNW</sequence>